<feature type="transmembrane region" description="Helical" evidence="13">
    <location>
        <begin position="77"/>
        <end position="95"/>
    </location>
</feature>
<keyword evidence="4 13" id="KW-0812">Transmembrane</keyword>
<reference evidence="15 16" key="1">
    <citation type="submission" date="2014-07" db="EMBL/GenBank/DDBJ databases">
        <title>Draft genome sequence of Thalassospira profundimaris S25-3-2.</title>
        <authorList>
            <person name="Lai Q."/>
            <person name="Shao Z."/>
        </authorList>
    </citation>
    <scope>NUCLEOTIDE SEQUENCE [LARGE SCALE GENOMIC DNA]</scope>
    <source>
        <strain evidence="15 16">S25-3-2</strain>
    </source>
</reference>
<dbReference type="OrthoDB" id="9792185at2"/>
<feature type="transmembrane region" description="Helical" evidence="13">
    <location>
        <begin position="39"/>
        <end position="57"/>
    </location>
</feature>
<evidence type="ECO:0000256" key="2">
    <source>
        <dbReference type="ARBA" id="ARBA00004141"/>
    </source>
</evidence>
<dbReference type="InterPro" id="IPR013112">
    <property type="entry name" value="FAD-bd_8"/>
</dbReference>
<evidence type="ECO:0000256" key="10">
    <source>
        <dbReference type="ARBA" id="ARBA00023004"/>
    </source>
</evidence>
<gene>
    <name evidence="15" type="ORF">TH25_15690</name>
</gene>
<evidence type="ECO:0000259" key="14">
    <source>
        <dbReference type="PROSITE" id="PS51384"/>
    </source>
</evidence>
<dbReference type="PANTHER" id="PTHR47354:SF8">
    <property type="entry name" value="1,2-PHENYLACETYL-COA EPOXIDASE, SUBUNIT E"/>
    <property type="match status" value="1"/>
</dbReference>
<dbReference type="Pfam" id="PF08022">
    <property type="entry name" value="FAD_binding_8"/>
    <property type="match status" value="1"/>
</dbReference>
<organism evidence="15 16">
    <name type="scientific">Thalassospira profundimaris</name>
    <dbReference type="NCBI Taxonomy" id="502049"/>
    <lineage>
        <taxon>Bacteria</taxon>
        <taxon>Pseudomonadati</taxon>
        <taxon>Pseudomonadota</taxon>
        <taxon>Alphaproteobacteria</taxon>
        <taxon>Rhodospirillales</taxon>
        <taxon>Thalassospiraceae</taxon>
        <taxon>Thalassospira</taxon>
    </lineage>
</organism>
<dbReference type="Pfam" id="PF01794">
    <property type="entry name" value="Ferric_reduct"/>
    <property type="match status" value="1"/>
</dbReference>
<evidence type="ECO:0000256" key="1">
    <source>
        <dbReference type="ARBA" id="ARBA00001974"/>
    </source>
</evidence>
<comment type="subcellular location">
    <subcellularLocation>
        <location evidence="2">Membrane</location>
        <topology evidence="2">Multi-pass membrane protein</topology>
    </subcellularLocation>
</comment>
<evidence type="ECO:0000256" key="3">
    <source>
        <dbReference type="ARBA" id="ARBA00022630"/>
    </source>
</evidence>
<dbReference type="PRINTS" id="PR00409">
    <property type="entry name" value="PHDIOXRDTASE"/>
</dbReference>
<dbReference type="InterPro" id="IPR050415">
    <property type="entry name" value="MRET"/>
</dbReference>
<keyword evidence="11" id="KW-0411">Iron-sulfur</keyword>
<evidence type="ECO:0000313" key="16">
    <source>
        <dbReference type="Proteomes" id="UP000252517"/>
    </source>
</evidence>
<evidence type="ECO:0000256" key="5">
    <source>
        <dbReference type="ARBA" id="ARBA00022714"/>
    </source>
</evidence>
<evidence type="ECO:0000256" key="12">
    <source>
        <dbReference type="ARBA" id="ARBA00023136"/>
    </source>
</evidence>
<evidence type="ECO:0000256" key="11">
    <source>
        <dbReference type="ARBA" id="ARBA00023014"/>
    </source>
</evidence>
<keyword evidence="10" id="KW-0408">Iron</keyword>
<dbReference type="InterPro" id="IPR017927">
    <property type="entry name" value="FAD-bd_FR_type"/>
</dbReference>
<evidence type="ECO:0000256" key="4">
    <source>
        <dbReference type="ARBA" id="ARBA00022692"/>
    </source>
</evidence>
<dbReference type="EMBL" id="JPWH01000012">
    <property type="protein sequence ID" value="RCK47708.1"/>
    <property type="molecule type" value="Genomic_DNA"/>
</dbReference>
<keyword evidence="6" id="KW-0479">Metal-binding</keyword>
<dbReference type="GO" id="GO:0016491">
    <property type="term" value="F:oxidoreductase activity"/>
    <property type="evidence" value="ECO:0007669"/>
    <property type="project" value="UniProtKB-KW"/>
</dbReference>
<evidence type="ECO:0000256" key="9">
    <source>
        <dbReference type="ARBA" id="ARBA00023002"/>
    </source>
</evidence>
<evidence type="ECO:0000256" key="7">
    <source>
        <dbReference type="ARBA" id="ARBA00022827"/>
    </source>
</evidence>
<keyword evidence="5" id="KW-0001">2Fe-2S</keyword>
<dbReference type="InterPro" id="IPR017938">
    <property type="entry name" value="Riboflavin_synthase-like_b-brl"/>
</dbReference>
<protein>
    <recommendedName>
        <fullName evidence="14">FAD-binding FR-type domain-containing protein</fullName>
    </recommendedName>
</protein>
<dbReference type="Gene3D" id="2.40.30.10">
    <property type="entry name" value="Translation factors"/>
    <property type="match status" value="1"/>
</dbReference>
<accession>A0A367X226</accession>
<dbReference type="GO" id="GO:0016020">
    <property type="term" value="C:membrane"/>
    <property type="evidence" value="ECO:0007669"/>
    <property type="project" value="UniProtKB-SubCell"/>
</dbReference>
<evidence type="ECO:0000313" key="15">
    <source>
        <dbReference type="EMBL" id="RCK47708.1"/>
    </source>
</evidence>
<name>A0A367X226_9PROT</name>
<feature type="transmembrane region" description="Helical" evidence="13">
    <location>
        <begin position="141"/>
        <end position="158"/>
    </location>
</feature>
<keyword evidence="7" id="KW-0274">FAD</keyword>
<feature type="transmembrane region" description="Helical" evidence="13">
    <location>
        <begin position="193"/>
        <end position="213"/>
    </location>
</feature>
<dbReference type="SUPFAM" id="SSF63380">
    <property type="entry name" value="Riboflavin synthase domain-like"/>
    <property type="match status" value="1"/>
</dbReference>
<dbReference type="AlphaFoldDB" id="A0A367X226"/>
<dbReference type="SUPFAM" id="SSF52343">
    <property type="entry name" value="Ferredoxin reductase-like, C-terminal NADP-linked domain"/>
    <property type="match status" value="1"/>
</dbReference>
<dbReference type="InterPro" id="IPR013130">
    <property type="entry name" value="Fe3_Rdtase_TM_dom"/>
</dbReference>
<feature type="domain" description="FAD-binding FR-type" evidence="14">
    <location>
        <begin position="220"/>
        <end position="320"/>
    </location>
</feature>
<evidence type="ECO:0000256" key="13">
    <source>
        <dbReference type="SAM" id="Phobius"/>
    </source>
</evidence>
<dbReference type="GO" id="GO:0046872">
    <property type="term" value="F:metal ion binding"/>
    <property type="evidence" value="ECO:0007669"/>
    <property type="project" value="UniProtKB-KW"/>
</dbReference>
<dbReference type="RefSeq" id="WP_114089183.1">
    <property type="nucleotide sequence ID" value="NZ_JPWH01000012.1"/>
</dbReference>
<dbReference type="PROSITE" id="PS51384">
    <property type="entry name" value="FAD_FR"/>
    <property type="match status" value="1"/>
</dbReference>
<dbReference type="Gene3D" id="3.40.50.80">
    <property type="entry name" value="Nucleotide-binding domain of ferredoxin-NADP reductase (FNR) module"/>
    <property type="match status" value="1"/>
</dbReference>
<proteinExistence type="predicted"/>
<dbReference type="GO" id="GO:0051537">
    <property type="term" value="F:2 iron, 2 sulfur cluster binding"/>
    <property type="evidence" value="ECO:0007669"/>
    <property type="project" value="UniProtKB-KW"/>
</dbReference>
<feature type="transmembrane region" description="Helical" evidence="13">
    <location>
        <begin position="170"/>
        <end position="187"/>
    </location>
</feature>
<dbReference type="Proteomes" id="UP000252517">
    <property type="component" value="Unassembled WGS sequence"/>
</dbReference>
<dbReference type="PANTHER" id="PTHR47354">
    <property type="entry name" value="NADH OXIDOREDUCTASE HCR"/>
    <property type="match status" value="1"/>
</dbReference>
<keyword evidence="3" id="KW-0285">Flavoprotein</keyword>
<keyword evidence="12 13" id="KW-0472">Membrane</keyword>
<evidence type="ECO:0000256" key="8">
    <source>
        <dbReference type="ARBA" id="ARBA00022989"/>
    </source>
</evidence>
<feature type="transmembrane region" description="Helical" evidence="13">
    <location>
        <begin position="7"/>
        <end position="27"/>
    </location>
</feature>
<comment type="caution">
    <text evidence="15">The sequence shown here is derived from an EMBL/GenBank/DDBJ whole genome shotgun (WGS) entry which is preliminary data.</text>
</comment>
<dbReference type="InterPro" id="IPR039261">
    <property type="entry name" value="FNR_nucleotide-bd"/>
</dbReference>
<keyword evidence="9" id="KW-0560">Oxidoreductase</keyword>
<dbReference type="CDD" id="cd06198">
    <property type="entry name" value="FNR_like_3"/>
    <property type="match status" value="1"/>
</dbReference>
<comment type="cofactor">
    <cofactor evidence="1">
        <name>FAD</name>
        <dbReference type="ChEBI" id="CHEBI:57692"/>
    </cofactor>
</comment>
<dbReference type="GO" id="GO:0050660">
    <property type="term" value="F:flavin adenine dinucleotide binding"/>
    <property type="evidence" value="ECO:0007669"/>
    <property type="project" value="TreeGrafter"/>
</dbReference>
<evidence type="ECO:0000256" key="6">
    <source>
        <dbReference type="ARBA" id="ARBA00022723"/>
    </source>
</evidence>
<sequence>MRAIKWIFWFFLVGIGGLWVAEHLYFWQQENVILLRNQFLQLSGVMAISVMSLIMILATRPKWLEPYVGGLDKTYRLHKWLGIAALSLAVIHWLWKEAPKWLKGLGLLDFRRPPRPSQEGWSLLQEFLASQRHLAEGIGEWSFYIAVALMVIALVKLVPYRWFAKTHKFIAFAYLALVFHAVVLFNFDDWAGAGGVLLAVFLAAGAYSAVLVLTGRVGRKSTAIATLEKTEYFPAIKSLEVTLKVDQGWQGHRAGQFAFVTFDRQEGAHPFTIATPWNAGDRRLTILIKALGDYTGALPDHLQAGTRARIEGPYGAFTFDARGNRQVWIGGGIGITPFLARLKELAELPAEQRQNIDLYHAIPVEDETLSARLKMLARQAGVTLHIIVDGRDDLLTGARLRRDVADWKSASFWFCGPRQFGNALYRDLTGNGLPSRRFHQELFEFR</sequence>
<keyword evidence="8 13" id="KW-1133">Transmembrane helix</keyword>